<dbReference type="InterPro" id="IPR036390">
    <property type="entry name" value="WH_DNA-bd_sf"/>
</dbReference>
<dbReference type="CDD" id="cd07377">
    <property type="entry name" value="WHTH_GntR"/>
    <property type="match status" value="1"/>
</dbReference>
<feature type="domain" description="HTH gntR-type" evidence="4">
    <location>
        <begin position="20"/>
        <end position="87"/>
    </location>
</feature>
<evidence type="ECO:0000256" key="3">
    <source>
        <dbReference type="ARBA" id="ARBA00023163"/>
    </source>
</evidence>
<dbReference type="Pfam" id="PF00392">
    <property type="entry name" value="GntR"/>
    <property type="match status" value="1"/>
</dbReference>
<evidence type="ECO:0000256" key="2">
    <source>
        <dbReference type="ARBA" id="ARBA00023125"/>
    </source>
</evidence>
<evidence type="ECO:0000313" key="6">
    <source>
        <dbReference type="Proteomes" id="UP000288028"/>
    </source>
</evidence>
<keyword evidence="2" id="KW-0238">DNA-binding</keyword>
<comment type="caution">
    <text evidence="5">The sequence shown here is derived from an EMBL/GenBank/DDBJ whole genome shotgun (WGS) entry which is preliminary data.</text>
</comment>
<dbReference type="PANTHER" id="PTHR38445">
    <property type="entry name" value="HTH-TYPE TRANSCRIPTIONAL REPRESSOR YTRA"/>
    <property type="match status" value="1"/>
</dbReference>
<accession>A0A430API5</accession>
<dbReference type="GO" id="GO:0003700">
    <property type="term" value="F:DNA-binding transcription factor activity"/>
    <property type="evidence" value="ECO:0007669"/>
    <property type="project" value="InterPro"/>
</dbReference>
<keyword evidence="3" id="KW-0804">Transcription</keyword>
<evidence type="ECO:0000259" key="4">
    <source>
        <dbReference type="PROSITE" id="PS50949"/>
    </source>
</evidence>
<dbReference type="PANTHER" id="PTHR38445:SF12">
    <property type="entry name" value="GNTR-FAMILY TRANSCRIPTIONAL REGULATOR"/>
    <property type="match status" value="1"/>
</dbReference>
<dbReference type="EMBL" id="NGKB01000020">
    <property type="protein sequence ID" value="RSU10031.1"/>
    <property type="molecule type" value="Genomic_DNA"/>
</dbReference>
<dbReference type="SUPFAM" id="SSF46785">
    <property type="entry name" value="Winged helix' DNA-binding domain"/>
    <property type="match status" value="1"/>
</dbReference>
<reference evidence="5 6" key="1">
    <citation type="submission" date="2017-05" db="EMBL/GenBank/DDBJ databases">
        <title>Vagococcus spp. assemblies.</title>
        <authorList>
            <person name="Gulvik C.A."/>
        </authorList>
    </citation>
    <scope>NUCLEOTIDE SEQUENCE [LARGE SCALE GENOMIC DNA]</scope>
    <source>
        <strain evidence="5 6">SS1714</strain>
    </source>
</reference>
<evidence type="ECO:0000313" key="5">
    <source>
        <dbReference type="EMBL" id="RSU10031.1"/>
    </source>
</evidence>
<name>A0A430API5_9ENTE</name>
<dbReference type="GO" id="GO:0003677">
    <property type="term" value="F:DNA binding"/>
    <property type="evidence" value="ECO:0007669"/>
    <property type="project" value="UniProtKB-KW"/>
</dbReference>
<dbReference type="Proteomes" id="UP000288028">
    <property type="component" value="Unassembled WGS sequence"/>
</dbReference>
<proteinExistence type="predicted"/>
<gene>
    <name evidence="5" type="ORF">CBF28_14120</name>
</gene>
<protein>
    <recommendedName>
        <fullName evidence="4">HTH gntR-type domain-containing protein</fullName>
    </recommendedName>
</protein>
<dbReference type="InterPro" id="IPR036388">
    <property type="entry name" value="WH-like_DNA-bd_sf"/>
</dbReference>
<organism evidence="5 6">
    <name type="scientific">Vagococcus carniphilus</name>
    <dbReference type="NCBI Taxonomy" id="218144"/>
    <lineage>
        <taxon>Bacteria</taxon>
        <taxon>Bacillati</taxon>
        <taxon>Bacillota</taxon>
        <taxon>Bacilli</taxon>
        <taxon>Lactobacillales</taxon>
        <taxon>Enterococcaceae</taxon>
        <taxon>Vagococcus</taxon>
    </lineage>
</organism>
<sequence>MCITKRGDEMIIEIDVSSETPIYTQLVYQIKLGLIQGKIKPGDSLPSVRSLAGDIGINLHTVNKAYKVLVGEGIVEQVKKGYQISSETPPKISDDYLSVFKEQLFDLMIDAHVFNIDVDHLLEDMQGKLKGDGTDD</sequence>
<dbReference type="PROSITE" id="PS50949">
    <property type="entry name" value="HTH_GNTR"/>
    <property type="match status" value="1"/>
</dbReference>
<dbReference type="AlphaFoldDB" id="A0A430API5"/>
<dbReference type="SMART" id="SM00345">
    <property type="entry name" value="HTH_GNTR"/>
    <property type="match status" value="1"/>
</dbReference>
<dbReference type="Gene3D" id="1.10.10.10">
    <property type="entry name" value="Winged helix-like DNA-binding domain superfamily/Winged helix DNA-binding domain"/>
    <property type="match status" value="1"/>
</dbReference>
<evidence type="ECO:0000256" key="1">
    <source>
        <dbReference type="ARBA" id="ARBA00023015"/>
    </source>
</evidence>
<dbReference type="InterPro" id="IPR000524">
    <property type="entry name" value="Tscrpt_reg_HTH_GntR"/>
</dbReference>
<keyword evidence="1" id="KW-0805">Transcription regulation</keyword>
<keyword evidence="6" id="KW-1185">Reference proteome</keyword>